<comment type="cofactor">
    <cofactor evidence="1">
        <name>pyridoxal 5'-phosphate</name>
        <dbReference type="ChEBI" id="CHEBI:597326"/>
    </cofactor>
</comment>
<organism evidence="8 9">
    <name type="scientific">Candidatus Scybalenecus merdavium</name>
    <dbReference type="NCBI Taxonomy" id="2840939"/>
    <lineage>
        <taxon>Bacteria</taxon>
        <taxon>Bacillati</taxon>
        <taxon>Bacillota</taxon>
        <taxon>Clostridia</taxon>
        <taxon>Eubacteriales</taxon>
        <taxon>Oscillospiraceae</taxon>
        <taxon>Oscillospiraceae incertae sedis</taxon>
        <taxon>Candidatus Scybalenecus</taxon>
    </lineage>
</organism>
<evidence type="ECO:0000256" key="1">
    <source>
        <dbReference type="ARBA" id="ARBA00001933"/>
    </source>
</evidence>
<evidence type="ECO:0000256" key="5">
    <source>
        <dbReference type="ARBA" id="ARBA00023239"/>
    </source>
</evidence>
<dbReference type="SUPFAM" id="SSF55904">
    <property type="entry name" value="Ornithine decarboxylase C-terminal domain"/>
    <property type="match status" value="1"/>
</dbReference>
<evidence type="ECO:0000256" key="3">
    <source>
        <dbReference type="ARBA" id="ARBA00022793"/>
    </source>
</evidence>
<protein>
    <submittedName>
        <fullName evidence="8">Aminotransferase class V-fold PLP-dependent enzyme</fullName>
    </submittedName>
</protein>
<evidence type="ECO:0000259" key="7">
    <source>
        <dbReference type="Pfam" id="PF03711"/>
    </source>
</evidence>
<gene>
    <name evidence="8" type="ORF">IAD23_07645</name>
</gene>
<keyword evidence="8" id="KW-0808">Transferase</keyword>
<feature type="domain" description="Orn/Lys/Arg decarboxylase C-terminal" evidence="7">
    <location>
        <begin position="394"/>
        <end position="428"/>
    </location>
</feature>
<keyword evidence="8" id="KW-0032">Aminotransferase</keyword>
<evidence type="ECO:0000313" key="8">
    <source>
        <dbReference type="EMBL" id="HIU69812.1"/>
    </source>
</evidence>
<dbReference type="InterPro" id="IPR036633">
    <property type="entry name" value="Prn/Lys/Arg_de-COase_C_sf"/>
</dbReference>
<evidence type="ECO:0000313" key="9">
    <source>
        <dbReference type="Proteomes" id="UP000824125"/>
    </source>
</evidence>
<comment type="caution">
    <text evidence="8">The sequence shown here is derived from an EMBL/GenBank/DDBJ whole genome shotgun (WGS) entry which is preliminary data.</text>
</comment>
<dbReference type="Proteomes" id="UP000824125">
    <property type="component" value="Unassembled WGS sequence"/>
</dbReference>
<proteinExistence type="inferred from homology"/>
<reference evidence="8" key="1">
    <citation type="submission" date="2020-10" db="EMBL/GenBank/DDBJ databases">
        <authorList>
            <person name="Gilroy R."/>
        </authorList>
    </citation>
    <scope>NUCLEOTIDE SEQUENCE</scope>
    <source>
        <strain evidence="8">CHK176-6737</strain>
    </source>
</reference>
<dbReference type="InterPro" id="IPR015424">
    <property type="entry name" value="PyrdxlP-dep_Trfase"/>
</dbReference>
<dbReference type="InterPro" id="IPR052357">
    <property type="entry name" value="Orn_Lys_Arg_decarboxylase-I"/>
</dbReference>
<keyword evidence="5" id="KW-0456">Lyase</keyword>
<dbReference type="PANTHER" id="PTHR43277">
    <property type="entry name" value="ARGININE DECARBOXYLASE"/>
    <property type="match status" value="1"/>
</dbReference>
<sequence>MEQNEKSLHAALEAHAKKHEISMHMPGHKENSRLFDLYGAEKIDITEIDGFDDLHAPGGLLQELAERFAALYGVKKAFLCVNGSSGGILAAVHAVCEPGSRILIARNCHRSVYNAASLLRLHTDCFEPHFDQTAGVYTCCEASVIEKHLQRTPQTKAVVLTSPTYEGVCSDLESIRAVCRRYGAALITDAAHGAHLRFSDGYTYFGDIVITSLHKTLPAPTQTALVLCRNQKYQAALKKYMSIFQSSSPSYILLAGMSKCCSFLEQQQALFTQMNACLNELQQLPLKRLQLNAFEPGTALDRYKLNVSLRTAGRTPFALHRFLQEKNICCEMFTQDSLLLMPSVCTEKTQLQAVADALCAFDRTCRYEEPAPAEKPPMPEKVREMTDCAEPLPCPLEAAEGKICGETVCAYPPGSPILLPGERIGRAQICWIRNAQKKHIAIVGSGRKLADDIMIDKSGQVE</sequence>
<name>A0A9D1SNT5_9FIRM</name>
<dbReference type="EMBL" id="DVNM01000043">
    <property type="protein sequence ID" value="HIU69812.1"/>
    <property type="molecule type" value="Genomic_DNA"/>
</dbReference>
<dbReference type="SUPFAM" id="SSF53383">
    <property type="entry name" value="PLP-dependent transferases"/>
    <property type="match status" value="1"/>
</dbReference>
<dbReference type="Pfam" id="PF03711">
    <property type="entry name" value="OKR_DC_1_C"/>
    <property type="match status" value="1"/>
</dbReference>
<dbReference type="Gene3D" id="3.90.105.10">
    <property type="entry name" value="Molybdopterin biosynthesis moea protein, domain 2"/>
    <property type="match status" value="1"/>
</dbReference>
<dbReference type="Gene3D" id="3.40.640.10">
    <property type="entry name" value="Type I PLP-dependent aspartate aminotransferase-like (Major domain)"/>
    <property type="match status" value="1"/>
</dbReference>
<evidence type="ECO:0000259" key="6">
    <source>
        <dbReference type="Pfam" id="PF01276"/>
    </source>
</evidence>
<keyword evidence="3" id="KW-0210">Decarboxylase</keyword>
<keyword evidence="4" id="KW-0663">Pyridoxal phosphate</keyword>
<dbReference type="Pfam" id="PF01276">
    <property type="entry name" value="OKR_DC_1"/>
    <property type="match status" value="1"/>
</dbReference>
<dbReference type="InterPro" id="IPR008286">
    <property type="entry name" value="Prn/Lys/Arg_de-COase_C"/>
</dbReference>
<dbReference type="InterPro" id="IPR000310">
    <property type="entry name" value="Orn/Lys/Arg_deCO2ase_major_dom"/>
</dbReference>
<evidence type="ECO:0000256" key="4">
    <source>
        <dbReference type="ARBA" id="ARBA00022898"/>
    </source>
</evidence>
<feature type="domain" description="Orn/Lys/Arg decarboxylases family 1 pyridoxal-P attachment site" evidence="6">
    <location>
        <begin position="8"/>
        <end position="267"/>
    </location>
</feature>
<dbReference type="AlphaFoldDB" id="A0A9D1SNT5"/>
<accession>A0A9D1SNT5</accession>
<dbReference type="InterPro" id="IPR015421">
    <property type="entry name" value="PyrdxlP-dep_Trfase_major"/>
</dbReference>
<comment type="similarity">
    <text evidence="2">Belongs to the Orn/Lys/Arg decarboxylase class-I family.</text>
</comment>
<dbReference type="GO" id="GO:0016831">
    <property type="term" value="F:carboxy-lyase activity"/>
    <property type="evidence" value="ECO:0007669"/>
    <property type="project" value="UniProtKB-KW"/>
</dbReference>
<reference evidence="8" key="2">
    <citation type="journal article" date="2021" name="PeerJ">
        <title>Extensive microbial diversity within the chicken gut microbiome revealed by metagenomics and culture.</title>
        <authorList>
            <person name="Gilroy R."/>
            <person name="Ravi A."/>
            <person name="Getino M."/>
            <person name="Pursley I."/>
            <person name="Horton D.L."/>
            <person name="Alikhan N.F."/>
            <person name="Baker D."/>
            <person name="Gharbi K."/>
            <person name="Hall N."/>
            <person name="Watson M."/>
            <person name="Adriaenssens E.M."/>
            <person name="Foster-Nyarko E."/>
            <person name="Jarju S."/>
            <person name="Secka A."/>
            <person name="Antonio M."/>
            <person name="Oren A."/>
            <person name="Chaudhuri R.R."/>
            <person name="La Ragione R."/>
            <person name="Hildebrand F."/>
            <person name="Pallen M.J."/>
        </authorList>
    </citation>
    <scope>NUCLEOTIDE SEQUENCE</scope>
    <source>
        <strain evidence="8">CHK176-6737</strain>
    </source>
</reference>
<dbReference type="PANTHER" id="PTHR43277:SF3">
    <property type="entry name" value="DECARBOXYLASE, PUTATIVE-RELATED"/>
    <property type="match status" value="1"/>
</dbReference>
<evidence type="ECO:0000256" key="2">
    <source>
        <dbReference type="ARBA" id="ARBA00010671"/>
    </source>
</evidence>
<dbReference type="GO" id="GO:0008483">
    <property type="term" value="F:transaminase activity"/>
    <property type="evidence" value="ECO:0007669"/>
    <property type="project" value="UniProtKB-KW"/>
</dbReference>